<dbReference type="SUPFAM" id="SSF51604">
    <property type="entry name" value="Enolase C-terminal domain-like"/>
    <property type="match status" value="1"/>
</dbReference>
<evidence type="ECO:0000256" key="1">
    <source>
        <dbReference type="ARBA" id="ARBA00001946"/>
    </source>
</evidence>
<feature type="domain" description="Enolase C-terminal" evidence="4">
    <location>
        <begin position="1"/>
        <end position="78"/>
    </location>
</feature>
<keyword evidence="3" id="KW-0460">Magnesium</keyword>
<dbReference type="Proteomes" id="UP000568106">
    <property type="component" value="Unassembled WGS sequence"/>
</dbReference>
<evidence type="ECO:0000313" key="6">
    <source>
        <dbReference type="Proteomes" id="UP000568106"/>
    </source>
</evidence>
<dbReference type="AlphaFoldDB" id="A0A7W8MSX6"/>
<dbReference type="PANTHER" id="PTHR13794">
    <property type="entry name" value="ENOLASE SUPERFAMILY, MANDELATE RACEMASE"/>
    <property type="match status" value="1"/>
</dbReference>
<dbReference type="GO" id="GO:0016052">
    <property type="term" value="P:carbohydrate catabolic process"/>
    <property type="evidence" value="ECO:0007669"/>
    <property type="project" value="TreeGrafter"/>
</dbReference>
<dbReference type="Pfam" id="PF13378">
    <property type="entry name" value="MR_MLE_C"/>
    <property type="match status" value="1"/>
</dbReference>
<keyword evidence="6" id="KW-1185">Reference proteome</keyword>
<evidence type="ECO:0000313" key="5">
    <source>
        <dbReference type="EMBL" id="MBB5319436.1"/>
    </source>
</evidence>
<dbReference type="PANTHER" id="PTHR13794:SF58">
    <property type="entry name" value="MITOCHONDRIAL ENOLASE SUPERFAMILY MEMBER 1"/>
    <property type="match status" value="1"/>
</dbReference>
<organism evidence="5 6">
    <name type="scientific">Tunturiibacter empetritectus</name>
    <dbReference type="NCBI Taxonomy" id="3069691"/>
    <lineage>
        <taxon>Bacteria</taxon>
        <taxon>Pseudomonadati</taxon>
        <taxon>Acidobacteriota</taxon>
        <taxon>Terriglobia</taxon>
        <taxon>Terriglobales</taxon>
        <taxon>Acidobacteriaceae</taxon>
        <taxon>Tunturiibacter</taxon>
    </lineage>
</organism>
<comment type="cofactor">
    <cofactor evidence="1">
        <name>Mg(2+)</name>
        <dbReference type="ChEBI" id="CHEBI:18420"/>
    </cofactor>
</comment>
<evidence type="ECO:0000256" key="2">
    <source>
        <dbReference type="ARBA" id="ARBA00022723"/>
    </source>
</evidence>
<dbReference type="InterPro" id="IPR036849">
    <property type="entry name" value="Enolase-like_C_sf"/>
</dbReference>
<dbReference type="Gene3D" id="3.20.20.120">
    <property type="entry name" value="Enolase-like C-terminal domain"/>
    <property type="match status" value="1"/>
</dbReference>
<gene>
    <name evidence="5" type="ORF">HDF09_004144</name>
</gene>
<evidence type="ECO:0000259" key="4">
    <source>
        <dbReference type="Pfam" id="PF13378"/>
    </source>
</evidence>
<protein>
    <submittedName>
        <fullName evidence="5">L-alanine-DL-glutamate epimerase-like enolase superfamily enzyme</fullName>
    </submittedName>
</protein>
<dbReference type="GO" id="GO:0016836">
    <property type="term" value="F:hydro-lyase activity"/>
    <property type="evidence" value="ECO:0007669"/>
    <property type="project" value="TreeGrafter"/>
</dbReference>
<dbReference type="EMBL" id="JACHDY010000008">
    <property type="protein sequence ID" value="MBB5319436.1"/>
    <property type="molecule type" value="Genomic_DNA"/>
</dbReference>
<comment type="caution">
    <text evidence="5">The sequence shown here is derived from an EMBL/GenBank/DDBJ whole genome shotgun (WGS) entry which is preliminary data.</text>
</comment>
<sequence>MAAKMGVPVCPHAGGVGLCEFVQHLSAFDYLRVSRTMQDRVIEYVDHLHEHFADPVRIRRGHYLMPQTPGYSIQVKQDCLERYSFPDGEAWASLTQMPVDSE</sequence>
<dbReference type="GO" id="GO:0000287">
    <property type="term" value="F:magnesium ion binding"/>
    <property type="evidence" value="ECO:0007669"/>
    <property type="project" value="TreeGrafter"/>
</dbReference>
<accession>A0A7W8MSX6</accession>
<reference evidence="5" key="1">
    <citation type="submission" date="2020-08" db="EMBL/GenBank/DDBJ databases">
        <title>Genomic Encyclopedia of Type Strains, Phase IV (KMG-V): Genome sequencing to study the core and pangenomes of soil and plant-associated prokaryotes.</title>
        <authorList>
            <person name="Whitman W."/>
        </authorList>
    </citation>
    <scope>NUCLEOTIDE SEQUENCE [LARGE SCALE GENOMIC DNA]</scope>
    <source>
        <strain evidence="5">M8UP27</strain>
    </source>
</reference>
<dbReference type="InterPro" id="IPR029065">
    <property type="entry name" value="Enolase_C-like"/>
</dbReference>
<proteinExistence type="predicted"/>
<evidence type="ECO:0000256" key="3">
    <source>
        <dbReference type="ARBA" id="ARBA00022842"/>
    </source>
</evidence>
<name>A0A7W8MSX6_9BACT</name>
<dbReference type="InterPro" id="IPR046945">
    <property type="entry name" value="RHMD-like"/>
</dbReference>
<keyword evidence="2" id="KW-0479">Metal-binding</keyword>